<proteinExistence type="predicted"/>
<feature type="compositionally biased region" description="Basic residues" evidence="1">
    <location>
        <begin position="1"/>
        <end position="12"/>
    </location>
</feature>
<feature type="region of interest" description="Disordered" evidence="1">
    <location>
        <begin position="306"/>
        <end position="331"/>
    </location>
</feature>
<accession>A0A9P5L541</accession>
<sequence length="372" mass="40462">MGLAARVRHHHGSLPPATTPAPTPTHRLPTTSNASPPHSVTSAPSHWPWGARRPAAAHERRPSMPGLQRDEVTGPRPLGTERPAFLGIDSSRPSPPRPDSSSATSRRYSSISLEGPVCVSEDHSQESQGDLTPTPHDAAKSPLLLILPQELYSTTQSREVSPEDACPLLPSDPSTPSTPSVTNPMDVYLQDEDRHEMRMMRLRTGVECESASHAQDSPPEKLLAQSLFDGSSWQIIDKSGDDQTCPPGPTSRPGKGRRIDEPPTSPSPRVITPQINTFERMSALVNITPESNESAWDIFPKSPDSGISDLSLSAGPPAKRQRGPIDPVQLTEEEPTLVILRAKDRSAMLPGLVKMTRMRKREEKYTGNNEAS</sequence>
<keyword evidence="3" id="KW-1185">Reference proteome</keyword>
<feature type="compositionally biased region" description="Low complexity" evidence="1">
    <location>
        <begin position="99"/>
        <end position="112"/>
    </location>
</feature>
<feature type="compositionally biased region" description="Basic and acidic residues" evidence="1">
    <location>
        <begin position="56"/>
        <end position="73"/>
    </location>
</feature>
<gene>
    <name evidence="2" type="ORF">G7Z17_g10062</name>
</gene>
<dbReference type="EMBL" id="JAANBB010000312">
    <property type="protein sequence ID" value="KAF7544290.1"/>
    <property type="molecule type" value="Genomic_DNA"/>
</dbReference>
<name>A0A9P5L541_9HYPO</name>
<organism evidence="2 3">
    <name type="scientific">Cylindrodendrum hubeiense</name>
    <dbReference type="NCBI Taxonomy" id="595255"/>
    <lineage>
        <taxon>Eukaryota</taxon>
        <taxon>Fungi</taxon>
        <taxon>Dikarya</taxon>
        <taxon>Ascomycota</taxon>
        <taxon>Pezizomycotina</taxon>
        <taxon>Sordariomycetes</taxon>
        <taxon>Hypocreomycetidae</taxon>
        <taxon>Hypocreales</taxon>
        <taxon>Nectriaceae</taxon>
        <taxon>Cylindrodendrum</taxon>
    </lineage>
</organism>
<feature type="compositionally biased region" description="Polar residues" evidence="1">
    <location>
        <begin position="32"/>
        <end position="44"/>
    </location>
</feature>
<feature type="region of interest" description="Disordered" evidence="1">
    <location>
        <begin position="235"/>
        <end position="271"/>
    </location>
</feature>
<reference evidence="2" key="1">
    <citation type="submission" date="2020-03" db="EMBL/GenBank/DDBJ databases">
        <title>Draft Genome Sequence of Cylindrodendrum hubeiense.</title>
        <authorList>
            <person name="Buettner E."/>
            <person name="Kellner H."/>
        </authorList>
    </citation>
    <scope>NUCLEOTIDE SEQUENCE</scope>
    <source>
        <strain evidence="2">IHI 201604</strain>
    </source>
</reference>
<evidence type="ECO:0000313" key="2">
    <source>
        <dbReference type="EMBL" id="KAF7544290.1"/>
    </source>
</evidence>
<comment type="caution">
    <text evidence="2">The sequence shown here is derived from an EMBL/GenBank/DDBJ whole genome shotgun (WGS) entry which is preliminary data.</text>
</comment>
<dbReference type="AlphaFoldDB" id="A0A9P5L541"/>
<dbReference type="OrthoDB" id="5142879at2759"/>
<dbReference type="Proteomes" id="UP000722485">
    <property type="component" value="Unassembled WGS sequence"/>
</dbReference>
<evidence type="ECO:0000313" key="3">
    <source>
        <dbReference type="Proteomes" id="UP000722485"/>
    </source>
</evidence>
<feature type="region of interest" description="Disordered" evidence="1">
    <location>
        <begin position="1"/>
        <end position="138"/>
    </location>
</feature>
<evidence type="ECO:0000256" key="1">
    <source>
        <dbReference type="SAM" id="MobiDB-lite"/>
    </source>
</evidence>
<protein>
    <submittedName>
        <fullName evidence="2">Uncharacterized protein</fullName>
    </submittedName>
</protein>